<dbReference type="AlphaFoldDB" id="A0A8C1ZQ81"/>
<protein>
    <submittedName>
        <fullName evidence="1">Uncharacterized protein</fullName>
    </submittedName>
</protein>
<organism evidence="1 2">
    <name type="scientific">Cyprinus carpio</name>
    <name type="common">Common carp</name>
    <dbReference type="NCBI Taxonomy" id="7962"/>
    <lineage>
        <taxon>Eukaryota</taxon>
        <taxon>Metazoa</taxon>
        <taxon>Chordata</taxon>
        <taxon>Craniata</taxon>
        <taxon>Vertebrata</taxon>
        <taxon>Euteleostomi</taxon>
        <taxon>Actinopterygii</taxon>
        <taxon>Neopterygii</taxon>
        <taxon>Teleostei</taxon>
        <taxon>Ostariophysi</taxon>
        <taxon>Cypriniformes</taxon>
        <taxon>Cyprinidae</taxon>
        <taxon>Cyprininae</taxon>
        <taxon>Cyprinus</taxon>
    </lineage>
</organism>
<name>A0A8C1ZQ81_CYPCA</name>
<dbReference type="Proteomes" id="UP000694700">
    <property type="component" value="Unplaced"/>
</dbReference>
<proteinExistence type="predicted"/>
<evidence type="ECO:0000313" key="1">
    <source>
        <dbReference type="Ensembl" id="ENSCCRP00015093780.1"/>
    </source>
</evidence>
<evidence type="ECO:0000313" key="2">
    <source>
        <dbReference type="Proteomes" id="UP000694700"/>
    </source>
</evidence>
<accession>A0A8C1ZQ81</accession>
<sequence>MPLHFCLSVFYINRQTLKIKSEVHVDISYVLKHFKKSISSVLPSFFNFQIGDSFIPSFSSWQESSCFYMFAVV</sequence>
<reference evidence="1" key="1">
    <citation type="submission" date="2025-08" db="UniProtKB">
        <authorList>
            <consortium name="Ensembl"/>
        </authorList>
    </citation>
    <scope>IDENTIFICATION</scope>
</reference>
<dbReference type="Ensembl" id="ENSCCRT00015096812.1">
    <property type="protein sequence ID" value="ENSCCRP00015093780.1"/>
    <property type="gene ID" value="ENSCCRG00015037794.1"/>
</dbReference>